<dbReference type="Pfam" id="PF00227">
    <property type="entry name" value="Proteasome"/>
    <property type="match status" value="1"/>
</dbReference>
<dbReference type="EMBL" id="CM010720">
    <property type="protein sequence ID" value="RZC64293.1"/>
    <property type="molecule type" value="Genomic_DNA"/>
</dbReference>
<protein>
    <submittedName>
        <fullName evidence="2">Uncharacterized protein</fullName>
    </submittedName>
</protein>
<evidence type="ECO:0000313" key="2">
    <source>
        <dbReference type="EMBL" id="RZC64293.1"/>
    </source>
</evidence>
<dbReference type="InterPro" id="IPR001353">
    <property type="entry name" value="Proteasome_sua/b"/>
</dbReference>
<organism evidence="2 3">
    <name type="scientific">Papaver somniferum</name>
    <name type="common">Opium poppy</name>
    <dbReference type="NCBI Taxonomy" id="3469"/>
    <lineage>
        <taxon>Eukaryota</taxon>
        <taxon>Viridiplantae</taxon>
        <taxon>Streptophyta</taxon>
        <taxon>Embryophyta</taxon>
        <taxon>Tracheophyta</taxon>
        <taxon>Spermatophyta</taxon>
        <taxon>Magnoliopsida</taxon>
        <taxon>Ranunculales</taxon>
        <taxon>Papaveraceae</taxon>
        <taxon>Papaveroideae</taxon>
        <taxon>Papaver</taxon>
    </lineage>
</organism>
<name>A0A4Y7JT69_PAPSO</name>
<sequence length="666" mass="75103">MASLPLPEGLQELDELEKYKLHEEVWDSPKRKRESPLVKLASPSAGSSSNRPKLEDLVQASYEVIFQLKLAQPSPASIQLVKDYIESRRFMKALEHIVAIESKFPSSALIQGLKALVFATIGGVNGLVSLLSKVKGKDKHTFFDNSTLPDVAATFEAVWLHLGDLDEATRYIYELTLVEGHNHVGSLRKLFNCYSRNSLFAEQLEVSLKMYKLVREDKFLFWAVFCIQLQVPFLVCMSITEQQELHDPVREILCKLGPTLLVVKPDKRYPKGGRLLAHVCDYAAAVKVLRKKIESCDPVDWECLLSDLDSLPENYSGWCGEAVDNKIHPLTYLACKISQLPNETQCGSKILEALKSSNLENGKSRCLLDGKDNDVFEEAVYEFFTRVDLTTQKPFQILSKDEEYWLLENLLKPDILTTDLLKEKFSKLCTFSRIPKHFGAFYVGDKSAVHGTGIVIKTSKFIILAGDGELTSAYSDKALFSRSDKIRQFDDLCIGVTGVWKSLSKTISVSRKCMRRLKKNGKGRPTVKKFAKHIAKKSRILNEAFEVIICAFDEVEVGQSPVASVSCAGNFRHWDVKESFYCSGRCSEYAEHILSEGKVGEDMGLAEAICWVERALVFVAMFDSCTGGLANITVIDSSKNVRVMAREYIHTTLWEKHRHFFENRKA</sequence>
<evidence type="ECO:0000313" key="3">
    <source>
        <dbReference type="Proteomes" id="UP000316621"/>
    </source>
</evidence>
<dbReference type="Proteomes" id="UP000316621">
    <property type="component" value="Chromosome 6"/>
</dbReference>
<reference evidence="2 3" key="1">
    <citation type="journal article" date="2018" name="Science">
        <title>The opium poppy genome and morphinan production.</title>
        <authorList>
            <person name="Guo L."/>
            <person name="Winzer T."/>
            <person name="Yang X."/>
            <person name="Li Y."/>
            <person name="Ning Z."/>
            <person name="He Z."/>
            <person name="Teodor R."/>
            <person name="Lu Y."/>
            <person name="Bowser T.A."/>
            <person name="Graham I.A."/>
            <person name="Ye K."/>
        </authorList>
    </citation>
    <scope>NUCLEOTIDE SEQUENCE [LARGE SCALE GENOMIC DNA]</scope>
    <source>
        <strain evidence="3">cv. HN1</strain>
        <tissue evidence="2">Leaves</tissue>
    </source>
</reference>
<proteinExistence type="predicted"/>
<feature type="region of interest" description="Disordered" evidence="1">
    <location>
        <begin position="26"/>
        <end position="52"/>
    </location>
</feature>
<gene>
    <name evidence="2" type="ORF">C5167_007979</name>
</gene>
<keyword evidence="3" id="KW-1185">Reference proteome</keyword>
<dbReference type="STRING" id="3469.A0A4Y7JT69"/>
<dbReference type="GO" id="GO:0051603">
    <property type="term" value="P:proteolysis involved in protein catabolic process"/>
    <property type="evidence" value="ECO:0007669"/>
    <property type="project" value="InterPro"/>
</dbReference>
<dbReference type="AlphaFoldDB" id="A0A4Y7JT69"/>
<dbReference type="SUPFAM" id="SSF56235">
    <property type="entry name" value="N-terminal nucleophile aminohydrolases (Ntn hydrolases)"/>
    <property type="match status" value="1"/>
</dbReference>
<evidence type="ECO:0000256" key="1">
    <source>
        <dbReference type="SAM" id="MobiDB-lite"/>
    </source>
</evidence>
<accession>A0A4Y7JT69</accession>
<dbReference type="GO" id="GO:0005839">
    <property type="term" value="C:proteasome core complex"/>
    <property type="evidence" value="ECO:0007669"/>
    <property type="project" value="InterPro"/>
</dbReference>
<dbReference type="InterPro" id="IPR029055">
    <property type="entry name" value="Ntn_hydrolases_N"/>
</dbReference>
<dbReference type="Gene3D" id="3.60.20.10">
    <property type="entry name" value="Glutamine Phosphoribosylpyrophosphate, subunit 1, domain 1"/>
    <property type="match status" value="1"/>
</dbReference>
<dbReference type="Gramene" id="RZC64293">
    <property type="protein sequence ID" value="RZC64293"/>
    <property type="gene ID" value="C5167_007979"/>
</dbReference>